<dbReference type="InterPro" id="IPR036388">
    <property type="entry name" value="WH-like_DNA-bd_sf"/>
</dbReference>
<evidence type="ECO:0000259" key="1">
    <source>
        <dbReference type="Pfam" id="PF21320"/>
    </source>
</evidence>
<organism evidence="2">
    <name type="scientific">marine metagenome</name>
    <dbReference type="NCBI Taxonomy" id="408172"/>
    <lineage>
        <taxon>unclassified sequences</taxon>
        <taxon>metagenomes</taxon>
        <taxon>ecological metagenomes</taxon>
    </lineage>
</organism>
<feature type="non-terminal residue" evidence="2">
    <location>
        <position position="185"/>
    </location>
</feature>
<dbReference type="EMBL" id="UINC01014165">
    <property type="protein sequence ID" value="SVA60643.1"/>
    <property type="molecule type" value="Genomic_DNA"/>
</dbReference>
<sequence>MNPNLNVDKLMELTGKVFENVSGAGSLLIAYIGDQAGVYVSLEENGPCNAKELASKTGLDERYLLEWLSANAAMGYISYHEDSDEFSLTPEQAAIFAHEGEPTCMQGLFQGIVSQYATHDVALDVFKSGRGRPWSEHNECCFCGTDRFFRPLYVSNLLEHWIPSLDGVKEKMESGAAVADIGCGL</sequence>
<dbReference type="SUPFAM" id="SSF46785">
    <property type="entry name" value="Winged helix' DNA-binding domain"/>
    <property type="match status" value="1"/>
</dbReference>
<dbReference type="InterPro" id="IPR053173">
    <property type="entry name" value="SAM-binding_MTase"/>
</dbReference>
<feature type="domain" description="S-adenosylmethionine-dependent methyltransferase Rv2258c-like winged HTH" evidence="1">
    <location>
        <begin position="28"/>
        <end position="96"/>
    </location>
</feature>
<dbReference type="PANTHER" id="PTHR45128">
    <property type="entry name" value="METHYLTRANSFERASE TYPE 11"/>
    <property type="match status" value="1"/>
</dbReference>
<accession>A0A381X8T1</accession>
<evidence type="ECO:0000313" key="2">
    <source>
        <dbReference type="EMBL" id="SVA60643.1"/>
    </source>
</evidence>
<dbReference type="Pfam" id="PF21320">
    <property type="entry name" value="WHD_Rv2258c"/>
    <property type="match status" value="1"/>
</dbReference>
<protein>
    <recommendedName>
        <fullName evidence="1">S-adenosylmethionine-dependent methyltransferase Rv2258c-like winged HTH domain-containing protein</fullName>
    </recommendedName>
</protein>
<proteinExistence type="predicted"/>
<dbReference type="Gene3D" id="1.10.10.10">
    <property type="entry name" value="Winged helix-like DNA-binding domain superfamily/Winged helix DNA-binding domain"/>
    <property type="match status" value="1"/>
</dbReference>
<dbReference type="InterPro" id="IPR036390">
    <property type="entry name" value="WH_DNA-bd_sf"/>
</dbReference>
<name>A0A381X8T1_9ZZZZ</name>
<dbReference type="InterPro" id="IPR048711">
    <property type="entry name" value="WHD_Rv2258c"/>
</dbReference>
<reference evidence="2" key="1">
    <citation type="submission" date="2018-05" db="EMBL/GenBank/DDBJ databases">
        <authorList>
            <person name="Lanie J.A."/>
            <person name="Ng W.-L."/>
            <person name="Kazmierczak K.M."/>
            <person name="Andrzejewski T.M."/>
            <person name="Davidsen T.M."/>
            <person name="Wayne K.J."/>
            <person name="Tettelin H."/>
            <person name="Glass J.I."/>
            <person name="Rusch D."/>
            <person name="Podicherti R."/>
            <person name="Tsui H.-C.T."/>
            <person name="Winkler M.E."/>
        </authorList>
    </citation>
    <scope>NUCLEOTIDE SEQUENCE</scope>
</reference>
<gene>
    <name evidence="2" type="ORF">METZ01_LOCUS113497</name>
</gene>
<dbReference type="AlphaFoldDB" id="A0A381X8T1"/>
<dbReference type="PANTHER" id="PTHR45128:SF2">
    <property type="entry name" value="METHYLTRANSFERASE DOMAIN-CONTAINING PROTEIN"/>
    <property type="match status" value="1"/>
</dbReference>